<evidence type="ECO:0000313" key="6">
    <source>
        <dbReference type="EMBL" id="GEU76272.1"/>
    </source>
</evidence>
<dbReference type="Gene3D" id="3.30.420.10">
    <property type="entry name" value="Ribonuclease H-like superfamily/Ribonuclease H"/>
    <property type="match status" value="1"/>
</dbReference>
<feature type="region of interest" description="Disordered" evidence="4">
    <location>
        <begin position="1150"/>
        <end position="1169"/>
    </location>
</feature>
<dbReference type="InterPro" id="IPR057670">
    <property type="entry name" value="SH3_retrovirus"/>
</dbReference>
<organism evidence="6">
    <name type="scientific">Tanacetum cinerariifolium</name>
    <name type="common">Dalmatian daisy</name>
    <name type="synonym">Chrysanthemum cinerariifolium</name>
    <dbReference type="NCBI Taxonomy" id="118510"/>
    <lineage>
        <taxon>Eukaryota</taxon>
        <taxon>Viridiplantae</taxon>
        <taxon>Streptophyta</taxon>
        <taxon>Embryophyta</taxon>
        <taxon>Tracheophyta</taxon>
        <taxon>Spermatophyta</taxon>
        <taxon>Magnoliopsida</taxon>
        <taxon>eudicotyledons</taxon>
        <taxon>Gunneridae</taxon>
        <taxon>Pentapetalae</taxon>
        <taxon>asterids</taxon>
        <taxon>campanulids</taxon>
        <taxon>Asterales</taxon>
        <taxon>Asteraceae</taxon>
        <taxon>Asteroideae</taxon>
        <taxon>Anthemideae</taxon>
        <taxon>Anthemidinae</taxon>
        <taxon>Tanacetum</taxon>
    </lineage>
</organism>
<reference evidence="6" key="1">
    <citation type="journal article" date="2019" name="Sci. Rep.">
        <title>Draft genome of Tanacetum cinerariifolium, the natural source of mosquito coil.</title>
        <authorList>
            <person name="Yamashiro T."/>
            <person name="Shiraishi A."/>
            <person name="Satake H."/>
            <person name="Nakayama K."/>
        </authorList>
    </citation>
    <scope>NUCLEOTIDE SEQUENCE</scope>
</reference>
<dbReference type="Pfam" id="PF25597">
    <property type="entry name" value="SH3_retrovirus"/>
    <property type="match status" value="1"/>
</dbReference>
<evidence type="ECO:0000259" key="5">
    <source>
        <dbReference type="PROSITE" id="PS50994"/>
    </source>
</evidence>
<dbReference type="EMBL" id="BKCJ010007247">
    <property type="protein sequence ID" value="GEU76272.1"/>
    <property type="molecule type" value="Genomic_DNA"/>
</dbReference>
<dbReference type="SUPFAM" id="SSF53098">
    <property type="entry name" value="Ribonuclease H-like"/>
    <property type="match status" value="1"/>
</dbReference>
<dbReference type="GO" id="GO:0046872">
    <property type="term" value="F:metal ion binding"/>
    <property type="evidence" value="ECO:0007669"/>
    <property type="project" value="UniProtKB-KW"/>
</dbReference>
<feature type="compositionally biased region" description="Polar residues" evidence="4">
    <location>
        <begin position="1361"/>
        <end position="1375"/>
    </location>
</feature>
<keyword evidence="3" id="KW-0378">Hydrolase</keyword>
<dbReference type="GO" id="GO:0008233">
    <property type="term" value="F:peptidase activity"/>
    <property type="evidence" value="ECO:0007669"/>
    <property type="project" value="UniProtKB-KW"/>
</dbReference>
<dbReference type="PROSITE" id="PS50994">
    <property type="entry name" value="INTEGRASE"/>
    <property type="match status" value="1"/>
</dbReference>
<dbReference type="InterPro" id="IPR013103">
    <property type="entry name" value="RVT_2"/>
</dbReference>
<proteinExistence type="predicted"/>
<dbReference type="Pfam" id="PF22936">
    <property type="entry name" value="Pol_BBD"/>
    <property type="match status" value="1"/>
</dbReference>
<feature type="region of interest" description="Disordered" evidence="4">
    <location>
        <begin position="1361"/>
        <end position="1386"/>
    </location>
</feature>
<dbReference type="GO" id="GO:0003676">
    <property type="term" value="F:nucleic acid binding"/>
    <property type="evidence" value="ECO:0007669"/>
    <property type="project" value="InterPro"/>
</dbReference>
<dbReference type="InterPro" id="IPR001584">
    <property type="entry name" value="Integrase_cat-core"/>
</dbReference>
<gene>
    <name evidence="6" type="ORF">Tci_048250</name>
</gene>
<evidence type="ECO:0000256" key="4">
    <source>
        <dbReference type="SAM" id="MobiDB-lite"/>
    </source>
</evidence>
<name>A0A6L2MU63_TANCI</name>
<protein>
    <submittedName>
        <fullName evidence="6">Integrase, catalytic region, zinc finger, CCHC-type, peptidase aspartic, catalytic</fullName>
    </submittedName>
</protein>
<dbReference type="InterPro" id="IPR039537">
    <property type="entry name" value="Retrotran_Ty1/copia-like"/>
</dbReference>
<dbReference type="PANTHER" id="PTHR42648:SF18">
    <property type="entry name" value="RETROTRANSPOSON, UNCLASSIFIED-LIKE PROTEIN"/>
    <property type="match status" value="1"/>
</dbReference>
<keyword evidence="1" id="KW-0645">Protease</keyword>
<evidence type="ECO:0000256" key="2">
    <source>
        <dbReference type="ARBA" id="ARBA00022723"/>
    </source>
</evidence>
<dbReference type="Pfam" id="PF07727">
    <property type="entry name" value="RVT_2"/>
    <property type="match status" value="1"/>
</dbReference>
<evidence type="ECO:0000256" key="3">
    <source>
        <dbReference type="ARBA" id="ARBA00022801"/>
    </source>
</evidence>
<dbReference type="GO" id="GO:0006508">
    <property type="term" value="P:proteolysis"/>
    <property type="evidence" value="ECO:0007669"/>
    <property type="project" value="UniProtKB-KW"/>
</dbReference>
<evidence type="ECO:0000256" key="1">
    <source>
        <dbReference type="ARBA" id="ARBA00022670"/>
    </source>
</evidence>
<accession>A0A6L2MU63</accession>
<dbReference type="GO" id="GO:0015074">
    <property type="term" value="P:DNA integration"/>
    <property type="evidence" value="ECO:0007669"/>
    <property type="project" value="InterPro"/>
</dbReference>
<feature type="domain" description="Integrase catalytic" evidence="5">
    <location>
        <begin position="656"/>
        <end position="751"/>
    </location>
</feature>
<dbReference type="InterPro" id="IPR036397">
    <property type="entry name" value="RNaseH_sf"/>
</dbReference>
<dbReference type="InterPro" id="IPR054722">
    <property type="entry name" value="PolX-like_BBD"/>
</dbReference>
<keyword evidence="2" id="KW-0479">Metal-binding</keyword>
<dbReference type="InterPro" id="IPR012337">
    <property type="entry name" value="RNaseH-like_sf"/>
</dbReference>
<comment type="caution">
    <text evidence="6">The sequence shown here is derived from an EMBL/GenBank/DDBJ whole genome shotgun (WGS) entry which is preliminary data.</text>
</comment>
<dbReference type="PANTHER" id="PTHR42648">
    <property type="entry name" value="TRANSPOSASE, PUTATIVE-RELATED"/>
    <property type="match status" value="1"/>
</dbReference>
<sequence>MIDSIHKGDQPFPVIAQMSLAKDLWDALETQMHGSEYGEQDRKAVILYEYETFKATEGEQLLHTYLHYLQVINDLKMCGYKKERQLQTKNIMDINIDALYNILKQNQGDVNDALGYKKKAVVITSDPLALVVEKTKVSKQKEKVVVSSDSEGSGYFAKDCKKANVKDYNYYKTKMLLAKKDSDEQVLLAEDQAWMESSSDSDQEINANMVFMAQIEKVLSDSDENSSFAEETIADVAYYTSESEKLEGRVSNKDVEIEKRLERLNECENKLYKIGQTNQTIHMIMPSNDTLYNGRKGIGFENPSYFEKAKDLRPSLYDEKINLSDDYFQEIINRDFEKIDSPFQQTSSIKPYVPNVILEKIIIDLEDEVVSLLEKEKANLKPIESLKSKGFESSENAIFESKNKSENDCLVVEKECDQVENSKVIAQGMFKLNLLSCDNSHLGETSSAYVCNDSMNVSCNPRLCDLFDENNLFIFDDESVRISPVSKMPFRKKPRDSMNIIDSGCSKHMTGNRALLTNYVEKFFGTVRFGNNDFAVINGYDDVVIGSMTIKTVYYVEGLGHNLFSIGQFCDEGLEVAFRKSTCFVRNEDGVDLLIGDRSSNLYTIALNEVASNSLTCLPAEAYFLQSWLWYQRLSHLNFATINNLVKNNLVQVQRVQTDNGTEFKSKTLAKFFDEVGISQQFSAARTPQQNGIVERSNRTLVEAARTMLTFENLPSFLWAETIATTCITKNCLIIHKRFDKTPCELMNKRKPNIKFFRLFGCRCYLLNEYEDVGKLKAKGDIGVFVGYSKESAAFRIYNKRSRKSSNPLVSQVSETSKKDLENLFQNFYDEYFDSSKMMKSSTTNVESSNVEVPSNEEKVFHESFESFQEESLICVRIMLKMSKISQKTGQYRTQDWKSTTKAGSTDGKPITCSVCEGMLRGGFCLPCNLKAENSFICYQNAYSFDDTSNNSNHLPQPQYENYLCNLCGNNSHDGYDYQQQFSFIYERELSYNQNYNDNYYPHESPSFPCCDNCGGSHETFQCQPMDQNIDFFGFDQIQTPQYHEIHPPSQEIRDEVFKPKKEGPPQDSDIRQLIREECCVEVSEEQKQNMKDTILGLVKICRQKELLFMHDNVDDLIESALNSKLLSINSQRLDKEKQEVKNVVEQPAEHGTLTPILSTKEPEYSPSMGYEHLSTTPETELDEVTESSAKNLLPIPCECEVTLDNEIGSNEPVKDDSLVFTTFSNPLFNDSDDVTSNDNESIHALPIEESKVYSNLLFDNDEISSDELEREHAKYISRMEMLFTINPNPRPTVNANTIVESIPSSLILIQDNDSQSEEIDIVTNTDDLLPPGFENDDDSEGEIDVVVELHVDNSISNAENELSDNGASDFNNPSVLRPPPEPPDDEFDFKPDSEEEIPVVMNDKDEFDISNDENGDYFPFMFVIRIFLPYLICSKMFLSFLFAESEDTIFDPAFLNGIYKEEVYVGQPLGFVSKQYPDHVYALDKALYGLKQAPRALYDVLSRFLIDSGFKKGSIDTTLFIKKKDLMVKRFEMSMMGEMKFFLRLHVNKFSNEIFINQSKYILDILKRFKMENYDTVPTPMVEQAKLNLI</sequence>